<sequence length="211" mass="22700">MASLGLSGCGAFFAARMARNVVGDRNDLLQAQREATWLALWPALQARCQALAAELPSPAALPLKAPTARLLLDTRGLSEPDDNVLLPPRAVLKTLAVASTQRASLSPGQAPDDADYVVGWRRMSLPTDWPQSLTSLTALSLQVKDRDGRLLAQDNSFALEWLGGLQPEYHSCYRLQRTAAAHPKGEAAPDFIFLKEVFGVRTAPQAAAGKS</sequence>
<reference evidence="1 2" key="1">
    <citation type="journal article" date="2019" name="Int. J. Syst. Evol. Microbiol.">
        <title>The Global Catalogue of Microorganisms (GCM) 10K type strain sequencing project: providing services to taxonomists for standard genome sequencing and annotation.</title>
        <authorList>
            <consortium name="The Broad Institute Genomics Platform"/>
            <consortium name="The Broad Institute Genome Sequencing Center for Infectious Disease"/>
            <person name="Wu L."/>
            <person name="Ma J."/>
        </authorList>
    </citation>
    <scope>NUCLEOTIDE SEQUENCE [LARGE SCALE GENOMIC DNA]</scope>
    <source>
        <strain evidence="1 2">JCM 15503</strain>
    </source>
</reference>
<dbReference type="Proteomes" id="UP001500279">
    <property type="component" value="Unassembled WGS sequence"/>
</dbReference>
<protein>
    <submittedName>
        <fullName evidence="1">Uncharacterized protein</fullName>
    </submittedName>
</protein>
<accession>A0ABN1JX92</accession>
<organism evidence="1 2">
    <name type="scientific">Ideonella azotifigens</name>
    <dbReference type="NCBI Taxonomy" id="513160"/>
    <lineage>
        <taxon>Bacteria</taxon>
        <taxon>Pseudomonadati</taxon>
        <taxon>Pseudomonadota</taxon>
        <taxon>Betaproteobacteria</taxon>
        <taxon>Burkholderiales</taxon>
        <taxon>Sphaerotilaceae</taxon>
        <taxon>Ideonella</taxon>
    </lineage>
</organism>
<keyword evidence="2" id="KW-1185">Reference proteome</keyword>
<comment type="caution">
    <text evidence="1">The sequence shown here is derived from an EMBL/GenBank/DDBJ whole genome shotgun (WGS) entry which is preliminary data.</text>
</comment>
<dbReference type="EMBL" id="BAAAEW010000008">
    <property type="protein sequence ID" value="GAA0748486.1"/>
    <property type="molecule type" value="Genomic_DNA"/>
</dbReference>
<name>A0ABN1JX92_9BURK</name>
<evidence type="ECO:0000313" key="2">
    <source>
        <dbReference type="Proteomes" id="UP001500279"/>
    </source>
</evidence>
<proteinExistence type="predicted"/>
<gene>
    <name evidence="1" type="ORF">GCM10009107_18040</name>
</gene>
<evidence type="ECO:0000313" key="1">
    <source>
        <dbReference type="EMBL" id="GAA0748486.1"/>
    </source>
</evidence>